<dbReference type="PROSITE" id="PS50887">
    <property type="entry name" value="GGDEF"/>
    <property type="match status" value="1"/>
</dbReference>
<dbReference type="Pfam" id="PF00990">
    <property type="entry name" value="GGDEF"/>
    <property type="match status" value="1"/>
</dbReference>
<dbReference type="SUPFAM" id="SSF55073">
    <property type="entry name" value="Nucleotide cyclase"/>
    <property type="match status" value="1"/>
</dbReference>
<dbReference type="InterPro" id="IPR043128">
    <property type="entry name" value="Rev_trsase/Diguanyl_cyclase"/>
</dbReference>
<dbReference type="PANTHER" id="PTHR45138:SF25">
    <property type="entry name" value="GGDEF DOMAIN PROTEIN"/>
    <property type="match status" value="1"/>
</dbReference>
<evidence type="ECO:0000259" key="1">
    <source>
        <dbReference type="PROSITE" id="PS50887"/>
    </source>
</evidence>
<feature type="domain" description="GGDEF" evidence="1">
    <location>
        <begin position="97"/>
        <end position="242"/>
    </location>
</feature>
<dbReference type="CDD" id="cd01949">
    <property type="entry name" value="GGDEF"/>
    <property type="match status" value="1"/>
</dbReference>
<dbReference type="Gene3D" id="3.30.70.270">
    <property type="match status" value="1"/>
</dbReference>
<dbReference type="NCBIfam" id="TIGR00254">
    <property type="entry name" value="GGDEF"/>
    <property type="match status" value="1"/>
</dbReference>
<dbReference type="InterPro" id="IPR046342">
    <property type="entry name" value="CBS_dom_sf"/>
</dbReference>
<protein>
    <recommendedName>
        <fullName evidence="1">GGDEF domain-containing protein</fullName>
    </recommendedName>
</protein>
<dbReference type="GO" id="GO:0043709">
    <property type="term" value="P:cell adhesion involved in single-species biofilm formation"/>
    <property type="evidence" value="ECO:0007669"/>
    <property type="project" value="TreeGrafter"/>
</dbReference>
<dbReference type="InterPro" id="IPR000160">
    <property type="entry name" value="GGDEF_dom"/>
</dbReference>
<dbReference type="GO" id="GO:1902201">
    <property type="term" value="P:negative regulation of bacterial-type flagellum-dependent cell motility"/>
    <property type="evidence" value="ECO:0007669"/>
    <property type="project" value="TreeGrafter"/>
</dbReference>
<dbReference type="PANTHER" id="PTHR45138">
    <property type="entry name" value="REGULATORY COMPONENTS OF SENSORY TRANSDUCTION SYSTEM"/>
    <property type="match status" value="1"/>
</dbReference>
<name>A0A644YVD9_9ZZZZ</name>
<dbReference type="EMBL" id="VSSQ01005785">
    <property type="protein sequence ID" value="MPM30433.1"/>
    <property type="molecule type" value="Genomic_DNA"/>
</dbReference>
<dbReference type="GO" id="GO:0052621">
    <property type="term" value="F:diguanylate cyclase activity"/>
    <property type="evidence" value="ECO:0007669"/>
    <property type="project" value="TreeGrafter"/>
</dbReference>
<gene>
    <name evidence="2" type="ORF">SDC9_76983</name>
</gene>
<proteinExistence type="predicted"/>
<comment type="caution">
    <text evidence="2">The sequence shown here is derived from an EMBL/GenBank/DDBJ whole genome shotgun (WGS) entry which is preliminary data.</text>
</comment>
<accession>A0A644YVD9</accession>
<dbReference type="InterPro" id="IPR050469">
    <property type="entry name" value="Diguanylate_Cyclase"/>
</dbReference>
<dbReference type="Pfam" id="PF00571">
    <property type="entry name" value="CBS"/>
    <property type="match status" value="1"/>
</dbReference>
<evidence type="ECO:0000313" key="2">
    <source>
        <dbReference type="EMBL" id="MPM30433.1"/>
    </source>
</evidence>
<sequence length="242" mass="27021">MKRTAGQLALRRFLQVDRTATIDDVARLAMERETSRVYDSVAVTDRDVYCGIISVRDLLMATISIQVQRATQANPLTGLPGNAVIQDAISSALKDNRSFSLIYLDLDNFKAYNDAYGFPNGDRMIKTVADTIRTCCRDDDLKGHIGGDDFVIVSALCQTDAVRALCDRIVFTFSESIRSLYNEEDWNRGYIISQNRHGFTENFPIATLSIAVITNCEKTFASMEELSQAVAAAKRKSKHRQS</sequence>
<dbReference type="SUPFAM" id="SSF54631">
    <property type="entry name" value="CBS-domain pair"/>
    <property type="match status" value="1"/>
</dbReference>
<dbReference type="GO" id="GO:0005886">
    <property type="term" value="C:plasma membrane"/>
    <property type="evidence" value="ECO:0007669"/>
    <property type="project" value="TreeGrafter"/>
</dbReference>
<dbReference type="SMART" id="SM00267">
    <property type="entry name" value="GGDEF"/>
    <property type="match status" value="1"/>
</dbReference>
<dbReference type="InterPro" id="IPR000644">
    <property type="entry name" value="CBS_dom"/>
</dbReference>
<dbReference type="InterPro" id="IPR029787">
    <property type="entry name" value="Nucleotide_cyclase"/>
</dbReference>
<dbReference type="AlphaFoldDB" id="A0A644YVD9"/>
<reference evidence="2" key="1">
    <citation type="submission" date="2019-08" db="EMBL/GenBank/DDBJ databases">
        <authorList>
            <person name="Kucharzyk K."/>
            <person name="Murdoch R.W."/>
            <person name="Higgins S."/>
            <person name="Loffler F."/>
        </authorList>
    </citation>
    <scope>NUCLEOTIDE SEQUENCE</scope>
</reference>
<organism evidence="2">
    <name type="scientific">bioreactor metagenome</name>
    <dbReference type="NCBI Taxonomy" id="1076179"/>
    <lineage>
        <taxon>unclassified sequences</taxon>
        <taxon>metagenomes</taxon>
        <taxon>ecological metagenomes</taxon>
    </lineage>
</organism>